<evidence type="ECO:0000313" key="16">
    <source>
        <dbReference type="EMBL" id="TLD69997.1"/>
    </source>
</evidence>
<keyword evidence="5" id="KW-0808">Transferase</keyword>
<dbReference type="InterPro" id="IPR036890">
    <property type="entry name" value="HATPase_C_sf"/>
</dbReference>
<keyword evidence="9" id="KW-0472">Membrane</keyword>
<keyword evidence="7" id="KW-0418">Kinase</keyword>
<keyword evidence="6" id="KW-0812">Transmembrane</keyword>
<dbReference type="Pfam" id="PF13426">
    <property type="entry name" value="PAS_9"/>
    <property type="match status" value="1"/>
</dbReference>
<dbReference type="Pfam" id="PF00512">
    <property type="entry name" value="HisKA"/>
    <property type="match status" value="1"/>
</dbReference>
<dbReference type="FunFam" id="3.30.565.10:FF:000010">
    <property type="entry name" value="Sensor histidine kinase RcsC"/>
    <property type="match status" value="1"/>
</dbReference>
<feature type="modified residue" description="4-aspartylphosphate" evidence="10">
    <location>
        <position position="803"/>
    </location>
</feature>
<evidence type="ECO:0000256" key="11">
    <source>
        <dbReference type="SAM" id="Coils"/>
    </source>
</evidence>
<dbReference type="PROSITE" id="PS50113">
    <property type="entry name" value="PAC"/>
    <property type="match status" value="1"/>
</dbReference>
<dbReference type="InterPro" id="IPR000700">
    <property type="entry name" value="PAS-assoc_C"/>
</dbReference>
<dbReference type="Gene3D" id="3.30.450.20">
    <property type="entry name" value="PAS domain"/>
    <property type="match status" value="1"/>
</dbReference>
<evidence type="ECO:0000259" key="12">
    <source>
        <dbReference type="PROSITE" id="PS50109"/>
    </source>
</evidence>
<dbReference type="InterPro" id="IPR001610">
    <property type="entry name" value="PAC"/>
</dbReference>
<evidence type="ECO:0000256" key="6">
    <source>
        <dbReference type="ARBA" id="ARBA00022692"/>
    </source>
</evidence>
<dbReference type="SMART" id="SM00388">
    <property type="entry name" value="HisKA"/>
    <property type="match status" value="1"/>
</dbReference>
<evidence type="ECO:0000256" key="4">
    <source>
        <dbReference type="ARBA" id="ARBA00022553"/>
    </source>
</evidence>
<dbReference type="SMART" id="SM00086">
    <property type="entry name" value="PAC"/>
    <property type="match status" value="1"/>
</dbReference>
<dbReference type="OrthoDB" id="9809348at2"/>
<keyword evidence="11" id="KW-0175">Coiled coil</keyword>
<dbReference type="SUPFAM" id="SSF55785">
    <property type="entry name" value="PYP-like sensor domain (PAS domain)"/>
    <property type="match status" value="1"/>
</dbReference>
<dbReference type="PRINTS" id="PR00344">
    <property type="entry name" value="BCTRLSENSOR"/>
</dbReference>
<dbReference type="InterPro" id="IPR035965">
    <property type="entry name" value="PAS-like_dom_sf"/>
</dbReference>
<dbReference type="CDD" id="cd17546">
    <property type="entry name" value="REC_hyHK_CKI1_RcsC-like"/>
    <property type="match status" value="1"/>
</dbReference>
<evidence type="ECO:0000256" key="2">
    <source>
        <dbReference type="ARBA" id="ARBA00004370"/>
    </source>
</evidence>
<dbReference type="PANTHER" id="PTHR43047:SF64">
    <property type="entry name" value="HISTIDINE KINASE CONTAINING CHEY-HOMOLOGOUS RECEIVER DOMAIN AND PAS DOMAIN-RELATED"/>
    <property type="match status" value="1"/>
</dbReference>
<evidence type="ECO:0000256" key="9">
    <source>
        <dbReference type="ARBA" id="ARBA00023136"/>
    </source>
</evidence>
<reference evidence="16 17" key="1">
    <citation type="submission" date="2019-05" db="EMBL/GenBank/DDBJ databases">
        <title>Verrucobacter flavum gen. nov., sp. nov. a new member of the family Verrucomicrobiaceae.</title>
        <authorList>
            <person name="Szuroczki S."/>
            <person name="Abbaszade G."/>
            <person name="Szabo A."/>
            <person name="Felfoldi T."/>
            <person name="Schumann P."/>
            <person name="Boka K."/>
            <person name="Keki Z."/>
            <person name="Toumi M."/>
            <person name="Toth E."/>
        </authorList>
    </citation>
    <scope>NUCLEOTIDE SEQUENCE [LARGE SCALE GENOMIC DNA]</scope>
    <source>
        <strain evidence="16 17">MG-N-17</strain>
    </source>
</reference>
<feature type="domain" description="CHASE" evidence="15">
    <location>
        <begin position="98"/>
        <end position="283"/>
    </location>
</feature>
<feature type="coiled-coil region" evidence="11">
    <location>
        <begin position="452"/>
        <end position="486"/>
    </location>
</feature>
<gene>
    <name evidence="16" type="ORF">FEM03_14800</name>
</gene>
<comment type="caution">
    <text evidence="16">The sequence shown here is derived from an EMBL/GenBank/DDBJ whole genome shotgun (WGS) entry which is preliminary data.</text>
</comment>
<sequence length="960" mass="107370">MFLTNSSQNCELSSASHFPAGPKISPSFGMELAIYSSFPRPAFGMSALPPPPSLHPHPHLRKASDYARMKLDNLRSRTLGLMEVLYSLQSLHGLLAMSRQSMDADVFQRFVKDPMERHQELQGLAWSPVVQHAERPQYESAMRKMLHDDRYEVRDLNHHNQLETAAARPSYVPLTFLAPLAENAIAHGFDLASEPRRRLALERARDTGAPFTTTPLRLVQETQDQLGCLVVLPVYFGNVNSEEERRQQLAGFVTAAFRITNMVDAFLGEESDPLFQVEVAVFDKTEPGQQICRRGTLLPEDAIDTATEWLEFAGARWRVRVPLTDHSAPLTPSSPYADHPFRSLFENAMVGMFQTSPSGRYLAANTAMAHLYGYASPGELMVAFSDIGAQLYVDPSRRSEFVQLLQQHDTISAFESQIRRRDGTLIWISEKARCVRDAHGRLLYYEGVVEDITEQQHARESLNRACQELQQRLEERSTQLARTNAALSIEIEDRKRAEKSAATANEAKSVFLSHMSHEIRTPLNAVIGYAQILQRDQTLTPDQQSILNSLSSGSHHLMSLVEHLLDLSKIEAGSMDIHPAAFDLQSMVQLLESMFRHRCQQKKLRLRVDATSGPSMLTGDEAMLRQVLINLLSNAVKFTDTGYVSLRVVPEDADRWRFEVADTGIGIEPDLQNQIFEPFHQAQAGRHRGGTGLGLTILKRQIELMGGTLTLDSAPGRGSLFSFVLPLPSASQPASQLQSENPVNLRVRPETIVRALVVDDISANRDLLARMLRLTGCEVETVGDGASAIEMVRQTQPHIVFMDIWMPDMNGIEATQHLLREFRKTPLKIVAHSATAFTHEASKYLETGFEDFFPKPFRFERLCACLQSLLPDHFITIESPTIFAALPSLLADLPAPLAQRLRQSAGDYNITDLKQCLEELKGSDSPHSALTLQLHQMIAGYDMQGIIDFVQHHLPPADAS</sequence>
<evidence type="ECO:0000256" key="3">
    <source>
        <dbReference type="ARBA" id="ARBA00012438"/>
    </source>
</evidence>
<evidence type="ECO:0000259" key="15">
    <source>
        <dbReference type="PROSITE" id="PS50839"/>
    </source>
</evidence>
<protein>
    <recommendedName>
        <fullName evidence="3">histidine kinase</fullName>
        <ecNumber evidence="3">2.7.13.3</ecNumber>
    </recommendedName>
</protein>
<accession>A0A5R8KCN4</accession>
<evidence type="ECO:0000256" key="1">
    <source>
        <dbReference type="ARBA" id="ARBA00000085"/>
    </source>
</evidence>
<evidence type="ECO:0000259" key="13">
    <source>
        <dbReference type="PROSITE" id="PS50110"/>
    </source>
</evidence>
<dbReference type="InterPro" id="IPR003594">
    <property type="entry name" value="HATPase_dom"/>
</dbReference>
<dbReference type="CDD" id="cd00130">
    <property type="entry name" value="PAS"/>
    <property type="match status" value="1"/>
</dbReference>
<dbReference type="InterPro" id="IPR006189">
    <property type="entry name" value="CHASE_dom"/>
</dbReference>
<evidence type="ECO:0000259" key="14">
    <source>
        <dbReference type="PROSITE" id="PS50113"/>
    </source>
</evidence>
<dbReference type="InterPro" id="IPR004358">
    <property type="entry name" value="Sig_transdc_His_kin-like_C"/>
</dbReference>
<dbReference type="GO" id="GO:0000155">
    <property type="term" value="F:phosphorelay sensor kinase activity"/>
    <property type="evidence" value="ECO:0007669"/>
    <property type="project" value="InterPro"/>
</dbReference>
<dbReference type="InterPro" id="IPR011006">
    <property type="entry name" value="CheY-like_superfamily"/>
</dbReference>
<proteinExistence type="predicted"/>
<dbReference type="AlphaFoldDB" id="A0A5R8KCN4"/>
<dbReference type="PROSITE" id="PS50110">
    <property type="entry name" value="RESPONSE_REGULATORY"/>
    <property type="match status" value="1"/>
</dbReference>
<dbReference type="EMBL" id="VAUV01000010">
    <property type="protein sequence ID" value="TLD69997.1"/>
    <property type="molecule type" value="Genomic_DNA"/>
</dbReference>
<name>A0A5R8KCN4_9BACT</name>
<dbReference type="GO" id="GO:0016020">
    <property type="term" value="C:membrane"/>
    <property type="evidence" value="ECO:0007669"/>
    <property type="project" value="UniProtKB-SubCell"/>
</dbReference>
<dbReference type="InterPro" id="IPR000014">
    <property type="entry name" value="PAS"/>
</dbReference>
<dbReference type="CDD" id="cd00082">
    <property type="entry name" value="HisKA"/>
    <property type="match status" value="1"/>
</dbReference>
<evidence type="ECO:0000256" key="5">
    <source>
        <dbReference type="ARBA" id="ARBA00022679"/>
    </source>
</evidence>
<dbReference type="Gene3D" id="3.30.565.10">
    <property type="entry name" value="Histidine kinase-like ATPase, C-terminal domain"/>
    <property type="match status" value="1"/>
</dbReference>
<dbReference type="SUPFAM" id="SSF52172">
    <property type="entry name" value="CheY-like"/>
    <property type="match status" value="1"/>
</dbReference>
<dbReference type="Gene3D" id="3.40.50.2300">
    <property type="match status" value="1"/>
</dbReference>
<dbReference type="Gene3D" id="3.30.450.350">
    <property type="entry name" value="CHASE domain"/>
    <property type="match status" value="1"/>
</dbReference>
<dbReference type="PANTHER" id="PTHR43047">
    <property type="entry name" value="TWO-COMPONENT HISTIDINE PROTEIN KINASE"/>
    <property type="match status" value="1"/>
</dbReference>
<feature type="domain" description="PAC" evidence="14">
    <location>
        <begin position="412"/>
        <end position="464"/>
    </location>
</feature>
<comment type="catalytic activity">
    <reaction evidence="1">
        <text>ATP + protein L-histidine = ADP + protein N-phospho-L-histidine.</text>
        <dbReference type="EC" id="2.7.13.3"/>
    </reaction>
</comment>
<keyword evidence="8" id="KW-1133">Transmembrane helix</keyword>
<dbReference type="Pfam" id="PF03924">
    <property type="entry name" value="CHASE"/>
    <property type="match status" value="1"/>
</dbReference>
<dbReference type="SUPFAM" id="SSF55874">
    <property type="entry name" value="ATPase domain of HSP90 chaperone/DNA topoisomerase II/histidine kinase"/>
    <property type="match status" value="1"/>
</dbReference>
<keyword evidence="17" id="KW-1185">Reference proteome</keyword>
<dbReference type="SMART" id="SM00448">
    <property type="entry name" value="REC"/>
    <property type="match status" value="1"/>
</dbReference>
<dbReference type="InterPro" id="IPR042240">
    <property type="entry name" value="CHASE_sf"/>
</dbReference>
<dbReference type="PROSITE" id="PS50839">
    <property type="entry name" value="CHASE"/>
    <property type="match status" value="1"/>
</dbReference>
<dbReference type="Gene3D" id="1.10.287.130">
    <property type="match status" value="1"/>
</dbReference>
<dbReference type="Proteomes" id="UP000306196">
    <property type="component" value="Unassembled WGS sequence"/>
</dbReference>
<dbReference type="NCBIfam" id="TIGR00229">
    <property type="entry name" value="sensory_box"/>
    <property type="match status" value="1"/>
</dbReference>
<evidence type="ECO:0000313" key="17">
    <source>
        <dbReference type="Proteomes" id="UP000306196"/>
    </source>
</evidence>
<dbReference type="InterPro" id="IPR036097">
    <property type="entry name" value="HisK_dim/P_sf"/>
</dbReference>
<dbReference type="InterPro" id="IPR005467">
    <property type="entry name" value="His_kinase_dom"/>
</dbReference>
<dbReference type="EC" id="2.7.13.3" evidence="3"/>
<dbReference type="InterPro" id="IPR003661">
    <property type="entry name" value="HisK_dim/P_dom"/>
</dbReference>
<dbReference type="SMART" id="SM01079">
    <property type="entry name" value="CHASE"/>
    <property type="match status" value="1"/>
</dbReference>
<feature type="domain" description="Response regulatory" evidence="13">
    <location>
        <begin position="754"/>
        <end position="870"/>
    </location>
</feature>
<dbReference type="Pfam" id="PF00072">
    <property type="entry name" value="Response_reg"/>
    <property type="match status" value="1"/>
</dbReference>
<dbReference type="Pfam" id="PF02518">
    <property type="entry name" value="HATPase_c"/>
    <property type="match status" value="1"/>
</dbReference>
<dbReference type="CDD" id="cd16922">
    <property type="entry name" value="HATPase_EvgS-ArcB-TorS-like"/>
    <property type="match status" value="1"/>
</dbReference>
<comment type="subcellular location">
    <subcellularLocation>
        <location evidence="2">Membrane</location>
    </subcellularLocation>
</comment>
<dbReference type="PROSITE" id="PS50109">
    <property type="entry name" value="HIS_KIN"/>
    <property type="match status" value="1"/>
</dbReference>
<dbReference type="SUPFAM" id="SSF47384">
    <property type="entry name" value="Homodimeric domain of signal transducing histidine kinase"/>
    <property type="match status" value="1"/>
</dbReference>
<evidence type="ECO:0000256" key="7">
    <source>
        <dbReference type="ARBA" id="ARBA00022777"/>
    </source>
</evidence>
<dbReference type="SMART" id="SM00387">
    <property type="entry name" value="HATPase_c"/>
    <property type="match status" value="1"/>
</dbReference>
<keyword evidence="4 10" id="KW-0597">Phosphoprotein</keyword>
<evidence type="ECO:0000256" key="8">
    <source>
        <dbReference type="ARBA" id="ARBA00022989"/>
    </source>
</evidence>
<dbReference type="InterPro" id="IPR001789">
    <property type="entry name" value="Sig_transdc_resp-reg_receiver"/>
</dbReference>
<evidence type="ECO:0000256" key="10">
    <source>
        <dbReference type="PROSITE-ProRule" id="PRU00169"/>
    </source>
</evidence>
<organism evidence="16 17">
    <name type="scientific">Phragmitibacter flavus</name>
    <dbReference type="NCBI Taxonomy" id="2576071"/>
    <lineage>
        <taxon>Bacteria</taxon>
        <taxon>Pseudomonadati</taxon>
        <taxon>Verrucomicrobiota</taxon>
        <taxon>Verrucomicrobiia</taxon>
        <taxon>Verrucomicrobiales</taxon>
        <taxon>Verrucomicrobiaceae</taxon>
        <taxon>Phragmitibacter</taxon>
    </lineage>
</organism>
<feature type="domain" description="Histidine kinase" evidence="12">
    <location>
        <begin position="514"/>
        <end position="729"/>
    </location>
</feature>